<evidence type="ECO:0000256" key="2">
    <source>
        <dbReference type="ARBA" id="ARBA00022679"/>
    </source>
</evidence>
<comment type="caution">
    <text evidence="3">The sequence shown here is derived from an EMBL/GenBank/DDBJ whole genome shotgun (WGS) entry which is preliminary data.</text>
</comment>
<evidence type="ECO:0000256" key="1">
    <source>
        <dbReference type="ARBA" id="ARBA00007047"/>
    </source>
</evidence>
<accession>A0A3D9QVH7</accession>
<gene>
    <name evidence="3" type="ORF">A8990_13645</name>
</gene>
<keyword evidence="2 3" id="KW-0808">Transferase</keyword>
<name>A0A3D9QVH7_9BACL</name>
<sequence>MGVGETSRDRIARRAAAELKDGMVVNLGIGIPTLVADFIPNGIEVVFHAENGILGAGPSPAPGEEDGFLCNAGGYPVTIVEGASYCDSAIAFAMIRRGCVDMTVLGALEVSEQGDLANWIVPGKRAAGIGGAMELAQKAKKVVAIMNHVNKDGAPKIKKRCELPLTAPACVDLIITDMAVMEVTADGLLLQEIMLPHTLEEVVRCTEASLKLPEEIIYIP</sequence>
<keyword evidence="4" id="KW-1185">Reference proteome</keyword>
<protein>
    <submittedName>
        <fullName evidence="3">6-acetamido-3-oxohexanoate:acetyl-CoA CoA transferase beta subunit</fullName>
    </submittedName>
</protein>
<dbReference type="Gene3D" id="3.40.1080.10">
    <property type="entry name" value="Glutaconate Coenzyme A-transferase"/>
    <property type="match status" value="1"/>
</dbReference>
<dbReference type="PANTHER" id="PTHR13707">
    <property type="entry name" value="KETOACID-COENZYME A TRANSFERASE"/>
    <property type="match status" value="1"/>
</dbReference>
<dbReference type="EMBL" id="QTTN01000036">
    <property type="protein sequence ID" value="REE68779.1"/>
    <property type="molecule type" value="Genomic_DNA"/>
</dbReference>
<dbReference type="SUPFAM" id="SSF100950">
    <property type="entry name" value="NagB/RpiA/CoA transferase-like"/>
    <property type="match status" value="1"/>
</dbReference>
<dbReference type="Proteomes" id="UP000256304">
    <property type="component" value="Unassembled WGS sequence"/>
</dbReference>
<dbReference type="PANTHER" id="PTHR13707:SF57">
    <property type="entry name" value="SUCCINYL-COA:3-KETOACID COENZYME A TRANSFERASE SUBUNIT B-RELATED"/>
    <property type="match status" value="1"/>
</dbReference>
<dbReference type="InterPro" id="IPR004165">
    <property type="entry name" value="CoA_trans_fam_I"/>
</dbReference>
<dbReference type="InterPro" id="IPR037171">
    <property type="entry name" value="NagB/RpiA_transferase-like"/>
</dbReference>
<dbReference type="GO" id="GO:0008410">
    <property type="term" value="F:CoA-transferase activity"/>
    <property type="evidence" value="ECO:0007669"/>
    <property type="project" value="InterPro"/>
</dbReference>
<proteinExistence type="inferred from homology"/>
<dbReference type="NCBIfam" id="TIGR02428">
    <property type="entry name" value="pcaJ_scoB_fam"/>
    <property type="match status" value="1"/>
</dbReference>
<dbReference type="RefSeq" id="WP_116191536.1">
    <property type="nucleotide sequence ID" value="NZ_QTTN01000036.1"/>
</dbReference>
<dbReference type="InterPro" id="IPR012791">
    <property type="entry name" value="3-oxoacid_CoA-transf_B"/>
</dbReference>
<reference evidence="3 4" key="1">
    <citation type="submission" date="2018-08" db="EMBL/GenBank/DDBJ databases">
        <title>Genomic Encyclopedia of Type Strains, Phase III (KMG-III): the genomes of soil and plant-associated and newly described type strains.</title>
        <authorList>
            <person name="Whitman W."/>
        </authorList>
    </citation>
    <scope>NUCLEOTIDE SEQUENCE [LARGE SCALE GENOMIC DNA]</scope>
    <source>
        <strain evidence="3 4">CGMCC 1.10966</strain>
    </source>
</reference>
<dbReference type="SMART" id="SM00882">
    <property type="entry name" value="CoA_trans"/>
    <property type="match status" value="1"/>
</dbReference>
<evidence type="ECO:0000313" key="4">
    <source>
        <dbReference type="Proteomes" id="UP000256304"/>
    </source>
</evidence>
<organism evidence="3 4">
    <name type="scientific">Paenibacillus taihuensis</name>
    <dbReference type="NCBI Taxonomy" id="1156355"/>
    <lineage>
        <taxon>Bacteria</taxon>
        <taxon>Bacillati</taxon>
        <taxon>Bacillota</taxon>
        <taxon>Bacilli</taxon>
        <taxon>Bacillales</taxon>
        <taxon>Paenibacillaceae</taxon>
        <taxon>Paenibacillus</taxon>
    </lineage>
</organism>
<dbReference type="OrthoDB" id="9778604at2"/>
<evidence type="ECO:0000313" key="3">
    <source>
        <dbReference type="EMBL" id="REE68779.1"/>
    </source>
</evidence>
<comment type="similarity">
    <text evidence="1">Belongs to the 3-oxoacid CoA-transferase subunit B family.</text>
</comment>
<dbReference type="AlphaFoldDB" id="A0A3D9QVH7"/>
<dbReference type="Pfam" id="PF01144">
    <property type="entry name" value="CoA_trans"/>
    <property type="match status" value="1"/>
</dbReference>